<evidence type="ECO:0000256" key="5">
    <source>
        <dbReference type="ARBA" id="ARBA00022741"/>
    </source>
</evidence>
<evidence type="ECO:0000313" key="14">
    <source>
        <dbReference type="Proteomes" id="UP000887563"/>
    </source>
</evidence>
<keyword evidence="9" id="KW-0030">Aminoacyl-tRNA synthetase</keyword>
<feature type="region of interest" description="Disordered" evidence="12">
    <location>
        <begin position="693"/>
        <end position="738"/>
    </location>
</feature>
<evidence type="ECO:0000259" key="13">
    <source>
        <dbReference type="Pfam" id="PF01406"/>
    </source>
</evidence>
<evidence type="ECO:0000256" key="11">
    <source>
        <dbReference type="ARBA" id="ARBA00039362"/>
    </source>
</evidence>
<dbReference type="GO" id="GO:0004817">
    <property type="term" value="F:cysteine-tRNA ligase activity"/>
    <property type="evidence" value="ECO:0007669"/>
    <property type="project" value="UniProtKB-EC"/>
</dbReference>
<dbReference type="InterPro" id="IPR024909">
    <property type="entry name" value="Cys-tRNA/MSH_ligase"/>
</dbReference>
<evidence type="ECO:0000313" key="15">
    <source>
        <dbReference type="WBParaSite" id="Minc3s01513g24404"/>
    </source>
</evidence>
<accession>A0A914MDC1</accession>
<dbReference type="NCBIfam" id="TIGR00435">
    <property type="entry name" value="cysS"/>
    <property type="match status" value="1"/>
</dbReference>
<dbReference type="SUPFAM" id="SSF47323">
    <property type="entry name" value="Anticodon-binding domain of a subclass of class I aminoacyl-tRNA synthetases"/>
    <property type="match status" value="1"/>
</dbReference>
<evidence type="ECO:0000256" key="1">
    <source>
        <dbReference type="ARBA" id="ARBA00001947"/>
    </source>
</evidence>
<dbReference type="Proteomes" id="UP000887563">
    <property type="component" value="Unplaced"/>
</dbReference>
<dbReference type="GO" id="GO:0046872">
    <property type="term" value="F:metal ion binding"/>
    <property type="evidence" value="ECO:0007669"/>
    <property type="project" value="UniProtKB-KW"/>
</dbReference>
<dbReference type="PANTHER" id="PTHR10890">
    <property type="entry name" value="CYSTEINYL-TRNA SYNTHETASE"/>
    <property type="match status" value="1"/>
</dbReference>
<reference evidence="15" key="1">
    <citation type="submission" date="2022-11" db="UniProtKB">
        <authorList>
            <consortium name="WormBaseParasite"/>
        </authorList>
    </citation>
    <scope>IDENTIFICATION</scope>
</reference>
<keyword evidence="4" id="KW-0479">Metal-binding</keyword>
<evidence type="ECO:0000256" key="4">
    <source>
        <dbReference type="ARBA" id="ARBA00022723"/>
    </source>
</evidence>
<keyword evidence="7" id="KW-0067">ATP-binding</keyword>
<evidence type="ECO:0000256" key="2">
    <source>
        <dbReference type="ARBA" id="ARBA00012832"/>
    </source>
</evidence>
<organism evidence="14 15">
    <name type="scientific">Meloidogyne incognita</name>
    <name type="common">Southern root-knot nematode worm</name>
    <name type="synonym">Oxyuris incognita</name>
    <dbReference type="NCBI Taxonomy" id="6306"/>
    <lineage>
        <taxon>Eukaryota</taxon>
        <taxon>Metazoa</taxon>
        <taxon>Ecdysozoa</taxon>
        <taxon>Nematoda</taxon>
        <taxon>Chromadorea</taxon>
        <taxon>Rhabditida</taxon>
        <taxon>Tylenchina</taxon>
        <taxon>Tylenchomorpha</taxon>
        <taxon>Tylenchoidea</taxon>
        <taxon>Meloidogynidae</taxon>
        <taxon>Meloidogyninae</taxon>
        <taxon>Meloidogyne</taxon>
        <taxon>Meloidogyne incognita group</taxon>
    </lineage>
</organism>
<dbReference type="PRINTS" id="PR00983">
    <property type="entry name" value="TRNASYNTHCYS"/>
</dbReference>
<dbReference type="InterPro" id="IPR015803">
    <property type="entry name" value="Cys-tRNA-ligase"/>
</dbReference>
<keyword evidence="14" id="KW-1185">Reference proteome</keyword>
<evidence type="ECO:0000256" key="9">
    <source>
        <dbReference type="ARBA" id="ARBA00023146"/>
    </source>
</evidence>
<keyword evidence="5" id="KW-0547">Nucleotide-binding</keyword>
<comment type="cofactor">
    <cofactor evidence="1">
        <name>Zn(2+)</name>
        <dbReference type="ChEBI" id="CHEBI:29105"/>
    </cofactor>
</comment>
<dbReference type="WBParaSite" id="Minc3s01513g24404">
    <property type="protein sequence ID" value="Minc3s01513g24404"/>
    <property type="gene ID" value="Minc3s01513g24404"/>
</dbReference>
<dbReference type="GO" id="GO:0006423">
    <property type="term" value="P:cysteinyl-tRNA aminoacylation"/>
    <property type="evidence" value="ECO:0007669"/>
    <property type="project" value="InterPro"/>
</dbReference>
<dbReference type="SUPFAM" id="SSF52374">
    <property type="entry name" value="Nucleotidylyl transferase"/>
    <property type="match status" value="1"/>
</dbReference>
<keyword evidence="6" id="KW-0862">Zinc</keyword>
<dbReference type="EC" id="6.1.1.16" evidence="2"/>
<evidence type="ECO:0000256" key="12">
    <source>
        <dbReference type="SAM" id="MobiDB-lite"/>
    </source>
</evidence>
<dbReference type="GO" id="GO:0005524">
    <property type="term" value="F:ATP binding"/>
    <property type="evidence" value="ECO:0007669"/>
    <property type="project" value="UniProtKB-KW"/>
</dbReference>
<dbReference type="HAMAP" id="MF_00041">
    <property type="entry name" value="Cys_tRNA_synth"/>
    <property type="match status" value="1"/>
</dbReference>
<dbReference type="Pfam" id="PF01406">
    <property type="entry name" value="tRNA-synt_1e"/>
    <property type="match status" value="1"/>
</dbReference>
<sequence length="738" mass="85978">MFRFMQILRRATLYTYRFLINIPRLFYFKSSYPSLNLIETTGNFSMQSNWTPYKGNNAEPRLHLLNSLTRTKEPFEPISGKQVKFYICGPTVYDSAHMGHARAYLSFDIVRRVLVDYFNYDVLYVMNITDIDDKIIKRARQKYLFDNYLNEVSTLNGVGSQLKEALDYFRVKISNELDADKKNMYTNMADKFATDLATFEAKSLGISKAGNIEESLGLVKQLLESSKDVISDWLDSTSGHTVDDHGVFTRLARKYENEFLQEMSSLNVREPDVLTRVSEYIPEIIDYVNKIIENGYAYVLDGSVYFNTKAFSCSPNHNYAKLLPEAYKDEGCIEKHLREGEGELSICNNFQNVEKISKCDFALWKASKNGEPFWESPWGKGRPGWHIECSAMSMSVCGSKLDIHAGGFDLKFPHHDNEIAQCEAYSDCDHWVNFFLHCGTLRIAGLKMSKSLKNFITIKDALQKYTARQLRILFLMHIWSDNLDYSDATMDHVLHFEKLFCEFFLNIKDIIRKQMKESEEINECFKKFDQRDIEVFNNFTLLQSEIHLAFCDSIDTRTVLEKIRSIISLINLYLIEKQEAKPNCNLLANCANYVIKLMKILGADTGFKEFNFRQETSENDCVDKEAILMPYLEALANFREVVRSEARTSKNINILKECDRLRDEILPNLGVRLEDHTKDTRLKLVDRETLMREKEQKEAELREKEEKKKQLEKEKEEKRKIKEEKKQKQREAASKNKS</sequence>
<evidence type="ECO:0000256" key="3">
    <source>
        <dbReference type="ARBA" id="ARBA00022598"/>
    </source>
</evidence>
<dbReference type="InterPro" id="IPR009080">
    <property type="entry name" value="tRNAsynth_Ia_anticodon-bd"/>
</dbReference>
<dbReference type="PANTHER" id="PTHR10890:SF3">
    <property type="entry name" value="CYSTEINE--TRNA LIGASE, CYTOPLASMIC"/>
    <property type="match status" value="1"/>
</dbReference>
<dbReference type="Gene3D" id="3.40.50.620">
    <property type="entry name" value="HUPs"/>
    <property type="match status" value="1"/>
</dbReference>
<dbReference type="InterPro" id="IPR014729">
    <property type="entry name" value="Rossmann-like_a/b/a_fold"/>
</dbReference>
<evidence type="ECO:0000256" key="10">
    <source>
        <dbReference type="ARBA" id="ARBA00031499"/>
    </source>
</evidence>
<proteinExistence type="inferred from homology"/>
<keyword evidence="3" id="KW-0436">Ligase</keyword>
<dbReference type="InterPro" id="IPR032678">
    <property type="entry name" value="tRNA-synt_1_cat_dom"/>
</dbReference>
<name>A0A914MDC1_MELIC</name>
<dbReference type="AlphaFoldDB" id="A0A914MDC1"/>
<evidence type="ECO:0000256" key="8">
    <source>
        <dbReference type="ARBA" id="ARBA00022917"/>
    </source>
</evidence>
<evidence type="ECO:0000256" key="6">
    <source>
        <dbReference type="ARBA" id="ARBA00022833"/>
    </source>
</evidence>
<evidence type="ECO:0000256" key="7">
    <source>
        <dbReference type="ARBA" id="ARBA00022840"/>
    </source>
</evidence>
<protein>
    <recommendedName>
        <fullName evidence="11">Cysteine--tRNA ligase, cytoplasmic</fullName>
        <ecNumber evidence="2">6.1.1.16</ecNumber>
    </recommendedName>
    <alternativeName>
        <fullName evidence="10">Cysteinyl-tRNA synthetase</fullName>
    </alternativeName>
</protein>
<dbReference type="CDD" id="cd00672">
    <property type="entry name" value="CysRS_core"/>
    <property type="match status" value="1"/>
</dbReference>
<keyword evidence="8" id="KW-0648">Protein biosynthesis</keyword>
<feature type="domain" description="tRNA synthetases class I catalytic" evidence="13">
    <location>
        <begin position="75"/>
        <end position="493"/>
    </location>
</feature>
<dbReference type="GO" id="GO:0005737">
    <property type="term" value="C:cytoplasm"/>
    <property type="evidence" value="ECO:0007669"/>
    <property type="project" value="TreeGrafter"/>
</dbReference>